<feature type="compositionally biased region" description="Low complexity" evidence="1">
    <location>
        <begin position="23"/>
        <end position="38"/>
    </location>
</feature>
<dbReference type="PANTHER" id="PTHR46732:SF5">
    <property type="entry name" value="ATP-DEPENDENT PROTEASE LA (LON) DOMAIN PROTEIN"/>
    <property type="match status" value="1"/>
</dbReference>
<dbReference type="Gene3D" id="2.30.130.40">
    <property type="entry name" value="LON domain-like"/>
    <property type="match status" value="1"/>
</dbReference>
<evidence type="ECO:0000259" key="2">
    <source>
        <dbReference type="Pfam" id="PF02190"/>
    </source>
</evidence>
<organism evidence="3 4">
    <name type="scientific">Raphidocelis subcapitata</name>
    <dbReference type="NCBI Taxonomy" id="307507"/>
    <lineage>
        <taxon>Eukaryota</taxon>
        <taxon>Viridiplantae</taxon>
        <taxon>Chlorophyta</taxon>
        <taxon>core chlorophytes</taxon>
        <taxon>Chlorophyceae</taxon>
        <taxon>CS clade</taxon>
        <taxon>Sphaeropleales</taxon>
        <taxon>Selenastraceae</taxon>
        <taxon>Raphidocelis</taxon>
    </lineage>
</organism>
<sequence>MQAQLQSLRPPGCSCGRRGGGAPPITRAPRPSAAPPRLVRCRSDGGSSGGGSDDKGGGEGAPPPRLPNGSVVFRAAGGLQAPEFPLTCPLLPFPPSDALHPGGTKVLHLYEARYLAMIEKVLKASSQVFVHACVEQPVDPGSNSISRLRGALTGSDFALGLGTLVQVVEVKAQGVGALVRVQGEGRVAIEGLIQAQPYLVGSVTPLLDDPIPADAEEGALKAADELAAMLRECSDLCARFGGVEAAALQQAVLWAQKDRPLLPGLPPETAAAAAAGVATGRAAALERAHRTAWAALSALPQASKSELQSLARYRLAAMAGASTVDRLQLAQGSLEAARAMLRARVALKSLNIGAS</sequence>
<reference evidence="3 4" key="1">
    <citation type="journal article" date="2018" name="Sci. Rep.">
        <title>Raphidocelis subcapitata (=Pseudokirchneriella subcapitata) provides an insight into genome evolution and environmental adaptations in the Sphaeropleales.</title>
        <authorList>
            <person name="Suzuki S."/>
            <person name="Yamaguchi H."/>
            <person name="Nakajima N."/>
            <person name="Kawachi M."/>
        </authorList>
    </citation>
    <scope>NUCLEOTIDE SEQUENCE [LARGE SCALE GENOMIC DNA]</scope>
    <source>
        <strain evidence="3 4">NIES-35</strain>
    </source>
</reference>
<feature type="region of interest" description="Disordered" evidence="1">
    <location>
        <begin position="1"/>
        <end position="71"/>
    </location>
</feature>
<dbReference type="InterPro" id="IPR015947">
    <property type="entry name" value="PUA-like_sf"/>
</dbReference>
<dbReference type="InParanoid" id="A0A2V0PBJ6"/>
<feature type="domain" description="Lon N-terminal" evidence="2">
    <location>
        <begin position="88"/>
        <end position="300"/>
    </location>
</feature>
<evidence type="ECO:0000313" key="4">
    <source>
        <dbReference type="Proteomes" id="UP000247498"/>
    </source>
</evidence>
<dbReference type="FunCoup" id="A0A2V0PBJ6">
    <property type="interactions" value="429"/>
</dbReference>
<dbReference type="AlphaFoldDB" id="A0A2V0PBJ6"/>
<dbReference type="EMBL" id="BDRX01000052">
    <property type="protein sequence ID" value="GBF94465.1"/>
    <property type="molecule type" value="Genomic_DNA"/>
</dbReference>
<dbReference type="STRING" id="307507.A0A2V0PBJ6"/>
<dbReference type="SUPFAM" id="SSF88697">
    <property type="entry name" value="PUA domain-like"/>
    <property type="match status" value="1"/>
</dbReference>
<keyword evidence="4" id="KW-1185">Reference proteome</keyword>
<name>A0A2V0PBJ6_9CHLO</name>
<dbReference type="InterPro" id="IPR046336">
    <property type="entry name" value="Lon_prtase_N_sf"/>
</dbReference>
<comment type="caution">
    <text evidence="3">The sequence shown here is derived from an EMBL/GenBank/DDBJ whole genome shotgun (WGS) entry which is preliminary data.</text>
</comment>
<gene>
    <name evidence="3" type="ORF">Rsub_06999</name>
</gene>
<dbReference type="OrthoDB" id="549032at2759"/>
<dbReference type="InterPro" id="IPR003111">
    <property type="entry name" value="Lon_prtase_N"/>
</dbReference>
<protein>
    <recommendedName>
        <fullName evidence="2">Lon N-terminal domain-containing protein</fullName>
    </recommendedName>
</protein>
<dbReference type="Pfam" id="PF02190">
    <property type="entry name" value="LON_substr_bdg"/>
    <property type="match status" value="1"/>
</dbReference>
<evidence type="ECO:0000256" key="1">
    <source>
        <dbReference type="SAM" id="MobiDB-lite"/>
    </source>
</evidence>
<dbReference type="PANTHER" id="PTHR46732">
    <property type="entry name" value="ATP-DEPENDENT PROTEASE LA (LON) DOMAIN PROTEIN"/>
    <property type="match status" value="1"/>
</dbReference>
<proteinExistence type="predicted"/>
<accession>A0A2V0PBJ6</accession>
<evidence type="ECO:0000313" key="3">
    <source>
        <dbReference type="EMBL" id="GBF94465.1"/>
    </source>
</evidence>
<dbReference type="Proteomes" id="UP000247498">
    <property type="component" value="Unassembled WGS sequence"/>
</dbReference>